<feature type="transmembrane region" description="Helical" evidence="8">
    <location>
        <begin position="483"/>
        <end position="505"/>
    </location>
</feature>
<name>A0AAF0IQ35_9BASI</name>
<feature type="transmembrane region" description="Helical" evidence="8">
    <location>
        <begin position="215"/>
        <end position="234"/>
    </location>
</feature>
<dbReference type="GO" id="GO:0006874">
    <property type="term" value="P:intracellular calcium ion homeostasis"/>
    <property type="evidence" value="ECO:0007669"/>
    <property type="project" value="TreeGrafter"/>
</dbReference>
<evidence type="ECO:0000256" key="1">
    <source>
        <dbReference type="ARBA" id="ARBA00004141"/>
    </source>
</evidence>
<evidence type="ECO:0000256" key="2">
    <source>
        <dbReference type="ARBA" id="ARBA00008170"/>
    </source>
</evidence>
<feature type="transmembrane region" description="Helical" evidence="8">
    <location>
        <begin position="82"/>
        <end position="101"/>
    </location>
</feature>
<evidence type="ECO:0000256" key="6">
    <source>
        <dbReference type="ARBA" id="ARBA00023136"/>
    </source>
</evidence>
<dbReference type="InterPro" id="IPR051359">
    <property type="entry name" value="CaCA_antiporter"/>
</dbReference>
<dbReference type="Gene3D" id="1.20.1420.30">
    <property type="entry name" value="NCX, central ion-binding region"/>
    <property type="match status" value="2"/>
</dbReference>
<feature type="transmembrane region" description="Helical" evidence="8">
    <location>
        <begin position="184"/>
        <end position="203"/>
    </location>
</feature>
<dbReference type="GO" id="GO:0008324">
    <property type="term" value="F:monoatomic cation transmembrane transporter activity"/>
    <property type="evidence" value="ECO:0007669"/>
    <property type="project" value="TreeGrafter"/>
</dbReference>
<gene>
    <name evidence="11" type="ORF">MBRA1_003704</name>
</gene>
<dbReference type="PANTHER" id="PTHR12266:SF0">
    <property type="entry name" value="MITOCHONDRIAL SODIUM_CALCIUM EXCHANGER PROTEIN"/>
    <property type="match status" value="1"/>
</dbReference>
<dbReference type="InterPro" id="IPR044880">
    <property type="entry name" value="NCX_ion-bd_dom_sf"/>
</dbReference>
<keyword evidence="12" id="KW-1185">Reference proteome</keyword>
<feature type="transmembrane region" description="Helical" evidence="8">
    <location>
        <begin position="548"/>
        <end position="566"/>
    </location>
</feature>
<feature type="transmembrane region" description="Helical" evidence="8">
    <location>
        <begin position="650"/>
        <end position="675"/>
    </location>
</feature>
<evidence type="ECO:0000256" key="7">
    <source>
        <dbReference type="SAM" id="MobiDB-lite"/>
    </source>
</evidence>
<evidence type="ECO:0000256" key="9">
    <source>
        <dbReference type="SAM" id="SignalP"/>
    </source>
</evidence>
<dbReference type="Pfam" id="PF01699">
    <property type="entry name" value="Na_Ca_ex"/>
    <property type="match status" value="2"/>
</dbReference>
<feature type="chain" id="PRO_5042103783" description="Sodium/calcium exchanger membrane region domain-containing protein" evidence="9">
    <location>
        <begin position="20"/>
        <end position="691"/>
    </location>
</feature>
<dbReference type="Proteomes" id="UP001216638">
    <property type="component" value="Chromosome 6"/>
</dbReference>
<accession>A0AAF0IQ35</accession>
<proteinExistence type="inferred from homology"/>
<keyword evidence="4 8" id="KW-0812">Transmembrane</keyword>
<dbReference type="PANTHER" id="PTHR12266">
    <property type="entry name" value="NA+/CA2+ K+ INDEPENDENT EXCHANGER"/>
    <property type="match status" value="1"/>
</dbReference>
<feature type="transmembrane region" description="Helical" evidence="8">
    <location>
        <begin position="614"/>
        <end position="638"/>
    </location>
</feature>
<keyword evidence="9" id="KW-0732">Signal</keyword>
<feature type="transmembrane region" description="Helical" evidence="8">
    <location>
        <begin position="511"/>
        <end position="528"/>
    </location>
</feature>
<dbReference type="InterPro" id="IPR004837">
    <property type="entry name" value="NaCa_Exmemb"/>
</dbReference>
<dbReference type="AlphaFoldDB" id="A0AAF0IQ35"/>
<protein>
    <recommendedName>
        <fullName evidence="10">Sodium/calcium exchanger membrane region domain-containing protein</fullName>
    </recommendedName>
</protein>
<keyword evidence="6 8" id="KW-0472">Membrane</keyword>
<evidence type="ECO:0000256" key="8">
    <source>
        <dbReference type="SAM" id="Phobius"/>
    </source>
</evidence>
<evidence type="ECO:0000256" key="4">
    <source>
        <dbReference type="ARBA" id="ARBA00022692"/>
    </source>
</evidence>
<feature type="domain" description="Sodium/calcium exchanger membrane region" evidence="10">
    <location>
        <begin position="551"/>
        <end position="675"/>
    </location>
</feature>
<dbReference type="GO" id="GO:0016020">
    <property type="term" value="C:membrane"/>
    <property type="evidence" value="ECO:0007669"/>
    <property type="project" value="UniProtKB-SubCell"/>
</dbReference>
<feature type="compositionally biased region" description="Low complexity" evidence="7">
    <location>
        <begin position="270"/>
        <end position="282"/>
    </location>
</feature>
<comment type="similarity">
    <text evidence="2">Belongs to the Ca(2+):cation antiporter (CaCA) (TC 2.A.19) family.</text>
</comment>
<evidence type="ECO:0000259" key="10">
    <source>
        <dbReference type="Pfam" id="PF01699"/>
    </source>
</evidence>
<evidence type="ECO:0000313" key="12">
    <source>
        <dbReference type="Proteomes" id="UP001216638"/>
    </source>
</evidence>
<keyword evidence="5 8" id="KW-1133">Transmembrane helix</keyword>
<keyword evidence="3" id="KW-0813">Transport</keyword>
<evidence type="ECO:0000256" key="5">
    <source>
        <dbReference type="ARBA" id="ARBA00022989"/>
    </source>
</evidence>
<dbReference type="EMBL" id="CP119956">
    <property type="protein sequence ID" value="WFC97037.1"/>
    <property type="molecule type" value="Genomic_DNA"/>
</dbReference>
<evidence type="ECO:0000313" key="11">
    <source>
        <dbReference type="EMBL" id="WFC97037.1"/>
    </source>
</evidence>
<organism evidence="11 12">
    <name type="scientific">Malassezia brasiliensis</name>
    <dbReference type="NCBI Taxonomy" id="1821822"/>
    <lineage>
        <taxon>Eukaryota</taxon>
        <taxon>Fungi</taxon>
        <taxon>Dikarya</taxon>
        <taxon>Basidiomycota</taxon>
        <taxon>Ustilaginomycotina</taxon>
        <taxon>Malasseziomycetes</taxon>
        <taxon>Malasseziales</taxon>
        <taxon>Malasseziaceae</taxon>
        <taxon>Malassezia</taxon>
    </lineage>
</organism>
<feature type="signal peptide" evidence="9">
    <location>
        <begin position="1"/>
        <end position="19"/>
    </location>
</feature>
<feature type="transmembrane region" description="Helical" evidence="8">
    <location>
        <begin position="572"/>
        <end position="594"/>
    </location>
</feature>
<sequence length="691" mass="71348">MRRAWVVCAVGALAAGVRAGDGESAVAACPALPHGADFRAACAHVRTACAASPSAPYLRLYYCAGAKVHGHAGAHEVARHPVGLVLLLGSLLFLFSVLGLVAGDFFCPNLSSLAVELGMSDSTVGVTLLAFGNGLPDVVSTFRAMQEDAATMAFGELMGAAVFTVSAVCGSILVFHDFRVHPYVLVRDVGMYALAVALAIYFLRDRGLDFGEGVAMLALYVCFVVLVFVGDLYIDPRLGEEAADVERLHEQTPLLSEPALWPRGDPAPPRAARSATASRASSPAPPVRKLSLPVWYGSEAYGRERLRAVSPEAGDVLDRGWAGAEGGGTEGGGAAGGGAAGAGACAPLPQIHVERASVDLSAPCDPAGGAACGVCGRSSWLRVLGVALFPSLMCWASRRPLQRVLGVVSVPALLPLRVTVPLVSREEVVFHEALAYLLSAPSRAASPTASMLDVCTELEAQPHALADRAYLIQTEERARADRVLVALQCALVPPLVLYALGVPAAGTARRVAMGVGAAAGAVLGVGAARRLAALPGADTSAQLQRWALLRSAAGFGVGLLWIVVSVDQVLALLHALGYVCGWSEALLGLTLFALGNSLGDMVTNVSVARLGHPLMALSACFASPLTNLLLGIGASATWTRLVRPAHGAFVLAPSATLALSSYTLLAMLLALLVVLPLHGFRTSRTLGGSAP</sequence>
<comment type="subcellular location">
    <subcellularLocation>
        <location evidence="1">Membrane</location>
        <topology evidence="1">Multi-pass membrane protein</topology>
    </subcellularLocation>
</comment>
<evidence type="ECO:0000256" key="3">
    <source>
        <dbReference type="ARBA" id="ARBA00022448"/>
    </source>
</evidence>
<reference evidence="11" key="1">
    <citation type="submission" date="2023-03" db="EMBL/GenBank/DDBJ databases">
        <title>Mating type loci evolution in Malassezia.</title>
        <authorList>
            <person name="Coelho M.A."/>
        </authorList>
    </citation>
    <scope>NUCLEOTIDE SEQUENCE</scope>
    <source>
        <strain evidence="11">CBS 14135</strain>
    </source>
</reference>
<feature type="domain" description="Sodium/calcium exchanger membrane region" evidence="10">
    <location>
        <begin position="91"/>
        <end position="228"/>
    </location>
</feature>
<feature type="region of interest" description="Disordered" evidence="7">
    <location>
        <begin position="257"/>
        <end position="287"/>
    </location>
</feature>
<feature type="transmembrane region" description="Helical" evidence="8">
    <location>
        <begin position="152"/>
        <end position="175"/>
    </location>
</feature>